<dbReference type="SMART" id="SM00387">
    <property type="entry name" value="HATPase_c"/>
    <property type="match status" value="1"/>
</dbReference>
<evidence type="ECO:0000313" key="7">
    <source>
        <dbReference type="EMBL" id="MQM30044.1"/>
    </source>
</evidence>
<evidence type="ECO:0000313" key="8">
    <source>
        <dbReference type="Proteomes" id="UP000342300"/>
    </source>
</evidence>
<dbReference type="Pfam" id="PF02518">
    <property type="entry name" value="HATPase_c"/>
    <property type="match status" value="1"/>
</dbReference>
<dbReference type="InterPro" id="IPR004358">
    <property type="entry name" value="Sig_transdc_His_kin-like_C"/>
</dbReference>
<dbReference type="EC" id="2.7.13.3" evidence="2"/>
<dbReference type="PROSITE" id="PS50109">
    <property type="entry name" value="HIS_KIN"/>
    <property type="match status" value="1"/>
</dbReference>
<dbReference type="GO" id="GO:0004673">
    <property type="term" value="F:protein histidine kinase activity"/>
    <property type="evidence" value="ECO:0007669"/>
    <property type="project" value="UniProtKB-EC"/>
</dbReference>
<evidence type="ECO:0000259" key="6">
    <source>
        <dbReference type="PROSITE" id="PS50109"/>
    </source>
</evidence>
<dbReference type="PRINTS" id="PR00344">
    <property type="entry name" value="BCTRLSENSOR"/>
</dbReference>
<dbReference type="PANTHER" id="PTHR43711">
    <property type="entry name" value="TWO-COMPONENT HISTIDINE KINASE"/>
    <property type="match status" value="1"/>
</dbReference>
<dbReference type="Gene3D" id="3.30.565.10">
    <property type="entry name" value="Histidine kinase-like ATPase, C-terminal domain"/>
    <property type="match status" value="1"/>
</dbReference>
<gene>
    <name evidence="7" type="ORF">CRU78_05670</name>
</gene>
<evidence type="ECO:0000256" key="1">
    <source>
        <dbReference type="ARBA" id="ARBA00000085"/>
    </source>
</evidence>
<dbReference type="GO" id="GO:0000160">
    <property type="term" value="P:phosphorelay signal transduction system"/>
    <property type="evidence" value="ECO:0007669"/>
    <property type="project" value="UniProtKB-KW"/>
</dbReference>
<protein>
    <recommendedName>
        <fullName evidence="2">histidine kinase</fullName>
        <ecNumber evidence="2">2.7.13.3</ecNumber>
    </recommendedName>
</protein>
<evidence type="ECO:0000256" key="2">
    <source>
        <dbReference type="ARBA" id="ARBA00012438"/>
    </source>
</evidence>
<dbReference type="InterPro" id="IPR036890">
    <property type="entry name" value="HATPase_C_sf"/>
</dbReference>
<sequence length="124" mass="13371">MVRLELSGVAALCFDRSHFHQVLGNLLGNALRHSQRIAGSVRLVACDGRAEAQVELHVINDGEGVGEAQREHIFEPFFTTHHRGTGLGLYIARELCDANATLLELHASGPGADFCLLGRSSGCH</sequence>
<evidence type="ECO:0000256" key="4">
    <source>
        <dbReference type="ARBA" id="ARBA00022777"/>
    </source>
</evidence>
<dbReference type="Proteomes" id="UP000342300">
    <property type="component" value="Unassembled WGS sequence"/>
</dbReference>
<evidence type="ECO:0000256" key="5">
    <source>
        <dbReference type="ARBA" id="ARBA00023012"/>
    </source>
</evidence>
<dbReference type="EMBL" id="PDHS01000125">
    <property type="protein sequence ID" value="MQM30044.1"/>
    <property type="molecule type" value="Genomic_DNA"/>
</dbReference>
<comment type="catalytic activity">
    <reaction evidence="1">
        <text>ATP + protein L-histidine = ADP + protein N-phospho-L-histidine.</text>
        <dbReference type="EC" id="2.7.13.3"/>
    </reaction>
</comment>
<reference evidence="7 8" key="1">
    <citation type="submission" date="2017-09" db="EMBL/GenBank/DDBJ databases">
        <title>Metagenomic Analysis Reveals Denitrifying Candidatus Accumulibacter and Flanking Population as a Source of N2O.</title>
        <authorList>
            <person name="Gao H."/>
            <person name="Mao Y."/>
            <person name="Zhao X."/>
            <person name="Liu W.-T."/>
            <person name="Zhang T."/>
            <person name="Wells G."/>
        </authorList>
    </citation>
    <scope>NUCLEOTIDE SEQUENCE [LARGE SCALE GENOMIC DNA]</scope>
    <source>
        <strain evidence="7">CANDO_2_IC</strain>
    </source>
</reference>
<evidence type="ECO:0000256" key="3">
    <source>
        <dbReference type="ARBA" id="ARBA00022679"/>
    </source>
</evidence>
<feature type="domain" description="Histidine kinase" evidence="6">
    <location>
        <begin position="1"/>
        <end position="116"/>
    </location>
</feature>
<dbReference type="InterPro" id="IPR005467">
    <property type="entry name" value="His_kinase_dom"/>
</dbReference>
<dbReference type="InterPro" id="IPR050736">
    <property type="entry name" value="Sensor_HK_Regulatory"/>
</dbReference>
<dbReference type="AlphaFoldDB" id="A0A6A7RR66"/>
<accession>A0A6A7RR66</accession>
<proteinExistence type="predicted"/>
<keyword evidence="5" id="KW-0902">Two-component regulatory system</keyword>
<keyword evidence="4" id="KW-0418">Kinase</keyword>
<name>A0A6A7RR66_9PROT</name>
<keyword evidence="3" id="KW-0808">Transferase</keyword>
<comment type="caution">
    <text evidence="7">The sequence shown here is derived from an EMBL/GenBank/DDBJ whole genome shotgun (WGS) entry which is preliminary data.</text>
</comment>
<dbReference type="InterPro" id="IPR003594">
    <property type="entry name" value="HATPase_dom"/>
</dbReference>
<dbReference type="PANTHER" id="PTHR43711:SF1">
    <property type="entry name" value="HISTIDINE KINASE 1"/>
    <property type="match status" value="1"/>
</dbReference>
<dbReference type="SUPFAM" id="SSF55874">
    <property type="entry name" value="ATPase domain of HSP90 chaperone/DNA topoisomerase II/histidine kinase"/>
    <property type="match status" value="1"/>
</dbReference>
<organism evidence="7 8">
    <name type="scientific">Candidatus Accumulibacter phosphatis</name>
    <dbReference type="NCBI Taxonomy" id="327160"/>
    <lineage>
        <taxon>Bacteria</taxon>
        <taxon>Pseudomonadati</taxon>
        <taxon>Pseudomonadota</taxon>
        <taxon>Betaproteobacteria</taxon>
        <taxon>Candidatus Accumulibacter</taxon>
    </lineage>
</organism>